<dbReference type="HOGENOM" id="CLU_2530062_0_0_1"/>
<dbReference type="STRING" id="36166.T1GMH1"/>
<protein>
    <submittedName>
        <fullName evidence="1">Uncharacterized protein</fullName>
    </submittedName>
</protein>
<evidence type="ECO:0000313" key="2">
    <source>
        <dbReference type="Proteomes" id="UP000015102"/>
    </source>
</evidence>
<accession>T1GMH1</accession>
<keyword evidence="2" id="KW-1185">Reference proteome</keyword>
<dbReference type="AlphaFoldDB" id="T1GMH1"/>
<proteinExistence type="predicted"/>
<dbReference type="EMBL" id="CAQQ02191095">
    <property type="status" value="NOT_ANNOTATED_CDS"/>
    <property type="molecule type" value="Genomic_DNA"/>
</dbReference>
<evidence type="ECO:0000313" key="1">
    <source>
        <dbReference type="EnsemblMetazoa" id="MESCA004745-PA"/>
    </source>
</evidence>
<reference evidence="1" key="2">
    <citation type="submission" date="2015-06" db="UniProtKB">
        <authorList>
            <consortium name="EnsemblMetazoa"/>
        </authorList>
    </citation>
    <scope>IDENTIFICATION</scope>
</reference>
<dbReference type="EnsemblMetazoa" id="MESCA004745-RA">
    <property type="protein sequence ID" value="MESCA004745-PA"/>
    <property type="gene ID" value="MESCA004745"/>
</dbReference>
<dbReference type="Proteomes" id="UP000015102">
    <property type="component" value="Unassembled WGS sequence"/>
</dbReference>
<organism evidence="1 2">
    <name type="scientific">Megaselia scalaris</name>
    <name type="common">Humpbacked fly</name>
    <name type="synonym">Phora scalaris</name>
    <dbReference type="NCBI Taxonomy" id="36166"/>
    <lineage>
        <taxon>Eukaryota</taxon>
        <taxon>Metazoa</taxon>
        <taxon>Ecdysozoa</taxon>
        <taxon>Arthropoda</taxon>
        <taxon>Hexapoda</taxon>
        <taxon>Insecta</taxon>
        <taxon>Pterygota</taxon>
        <taxon>Neoptera</taxon>
        <taxon>Endopterygota</taxon>
        <taxon>Diptera</taxon>
        <taxon>Brachycera</taxon>
        <taxon>Muscomorpha</taxon>
        <taxon>Platypezoidea</taxon>
        <taxon>Phoridae</taxon>
        <taxon>Megaseliini</taxon>
        <taxon>Megaselia</taxon>
    </lineage>
</organism>
<reference evidence="2" key="1">
    <citation type="submission" date="2013-02" db="EMBL/GenBank/DDBJ databases">
        <authorList>
            <person name="Hughes D."/>
        </authorList>
    </citation>
    <scope>NUCLEOTIDE SEQUENCE</scope>
    <source>
        <strain>Durham</strain>
        <strain evidence="2">NC isolate 2 -- Noor lab</strain>
    </source>
</reference>
<name>T1GMH1_MEGSC</name>
<sequence>MTYGTTAAPLLSDRVLKQLALDYKSTYAIVAKILLDDFYFDDCLHAELSLPELIYAKRELEELLKLAVLQLQKWTSNGWYWFHN</sequence>